<dbReference type="Gene3D" id="3.30.450.40">
    <property type="match status" value="1"/>
</dbReference>
<sequence length="396" mass="43939">MNESPVWADSDTATKLRQLHDVTRQMMQADCHEELFTRVTAAADELLGFKYNTVRRHDQNPDRLVPVAVSPALCDQSNRRVYERDTSVQWNAIETGRMLVFQSVADIEDGVRRPGDGSMMVVPLTGYGVLTLGSPEPRSIDERDRQLARVFGANIETAAERVEQLRALERRERRLEAKTERLERFASKLGHELRNPLNVIAGKVDLARQTGDPSHFDDLEQSVTRMTKLVDDLLAFAREGEIQVDPEWLDLGGLSTDCWHAVPTEEAALRVESTATIRGDADRVRQVLQNLFRNAVEHAGKGVTVTVGTLPEGFYVEDDGKGIPPSKRDRILETGETAKAHWTGIGLRVVSEIAEAHDWTVQVGESDDGGARFEFRGVECGPGQHRSAPAPSASGQ</sequence>
<dbReference type="EMBL" id="FNFC01000009">
    <property type="protein sequence ID" value="SDJ78202.1"/>
    <property type="molecule type" value="Genomic_DNA"/>
</dbReference>
<dbReference type="InterPro" id="IPR003018">
    <property type="entry name" value="GAF"/>
</dbReference>
<comment type="catalytic activity">
    <reaction evidence="1">
        <text>ATP + protein L-histidine = ADP + protein N-phospho-L-histidine.</text>
        <dbReference type="EC" id="2.7.13.3"/>
    </reaction>
</comment>
<dbReference type="AlphaFoldDB" id="A0A1G8WIN4"/>
<proteinExistence type="predicted"/>
<dbReference type="Proteomes" id="UP000198856">
    <property type="component" value="Unassembled WGS sequence"/>
</dbReference>
<evidence type="ECO:0000313" key="8">
    <source>
        <dbReference type="EMBL" id="SDJ78202.1"/>
    </source>
</evidence>
<reference evidence="8 9" key="1">
    <citation type="submission" date="2016-10" db="EMBL/GenBank/DDBJ databases">
        <authorList>
            <person name="de Groot N.N."/>
        </authorList>
    </citation>
    <scope>NUCLEOTIDE SEQUENCE [LARGE SCALE GENOMIC DNA]</scope>
    <source>
        <strain evidence="8 9">IBRC-M10015</strain>
    </source>
</reference>
<keyword evidence="4 8" id="KW-0418">Kinase</keyword>
<dbReference type="InterPro" id="IPR029016">
    <property type="entry name" value="GAF-like_dom_sf"/>
</dbReference>
<dbReference type="SMART" id="SM00065">
    <property type="entry name" value="GAF"/>
    <property type="match status" value="1"/>
</dbReference>
<evidence type="ECO:0000259" key="7">
    <source>
        <dbReference type="PROSITE" id="PS50109"/>
    </source>
</evidence>
<dbReference type="SMART" id="SM00387">
    <property type="entry name" value="HATPase_c"/>
    <property type="match status" value="1"/>
</dbReference>
<dbReference type="Gene3D" id="1.10.287.130">
    <property type="match status" value="1"/>
</dbReference>
<keyword evidence="6" id="KW-0175">Coiled coil</keyword>
<dbReference type="Pfam" id="PF02518">
    <property type="entry name" value="HATPase_c"/>
    <property type="match status" value="1"/>
</dbReference>
<dbReference type="PANTHER" id="PTHR43711">
    <property type="entry name" value="TWO-COMPONENT HISTIDINE KINASE"/>
    <property type="match status" value="1"/>
</dbReference>
<dbReference type="GO" id="GO:0000155">
    <property type="term" value="F:phosphorelay sensor kinase activity"/>
    <property type="evidence" value="ECO:0007669"/>
    <property type="project" value="InterPro"/>
</dbReference>
<dbReference type="SMART" id="SM00388">
    <property type="entry name" value="HisKA"/>
    <property type="match status" value="1"/>
</dbReference>
<feature type="domain" description="Histidine kinase" evidence="7">
    <location>
        <begin position="188"/>
        <end position="376"/>
    </location>
</feature>
<dbReference type="Gene3D" id="3.30.565.10">
    <property type="entry name" value="Histidine kinase-like ATPase, C-terminal domain"/>
    <property type="match status" value="1"/>
</dbReference>
<evidence type="ECO:0000256" key="4">
    <source>
        <dbReference type="ARBA" id="ARBA00022777"/>
    </source>
</evidence>
<keyword evidence="3" id="KW-0808">Transferase</keyword>
<dbReference type="CDD" id="cd00082">
    <property type="entry name" value="HisKA"/>
    <property type="match status" value="1"/>
</dbReference>
<name>A0A1G8WIN4_9EURY</name>
<dbReference type="RefSeq" id="WP_092702649.1">
    <property type="nucleotide sequence ID" value="NZ_FNFC01000009.1"/>
</dbReference>
<dbReference type="SUPFAM" id="SSF55781">
    <property type="entry name" value="GAF domain-like"/>
    <property type="match status" value="1"/>
</dbReference>
<dbReference type="PANTHER" id="PTHR43711:SF1">
    <property type="entry name" value="HISTIDINE KINASE 1"/>
    <property type="match status" value="1"/>
</dbReference>
<dbReference type="Pfam" id="PF00512">
    <property type="entry name" value="HisKA"/>
    <property type="match status" value="1"/>
</dbReference>
<dbReference type="Pfam" id="PF13185">
    <property type="entry name" value="GAF_2"/>
    <property type="match status" value="1"/>
</dbReference>
<dbReference type="InterPro" id="IPR003661">
    <property type="entry name" value="HisK_dim/P_dom"/>
</dbReference>
<evidence type="ECO:0000256" key="6">
    <source>
        <dbReference type="SAM" id="Coils"/>
    </source>
</evidence>
<protein>
    <recommendedName>
        <fullName evidence="2">histidine kinase</fullName>
        <ecNumber evidence="2">2.7.13.3</ecNumber>
    </recommendedName>
</protein>
<keyword evidence="5" id="KW-0902">Two-component regulatory system</keyword>
<keyword evidence="9" id="KW-1185">Reference proteome</keyword>
<dbReference type="OrthoDB" id="8127at2157"/>
<dbReference type="SUPFAM" id="SSF47384">
    <property type="entry name" value="Homodimeric domain of signal transducing histidine kinase"/>
    <property type="match status" value="1"/>
</dbReference>
<dbReference type="InterPro" id="IPR036097">
    <property type="entry name" value="HisK_dim/P_sf"/>
</dbReference>
<dbReference type="InterPro" id="IPR003594">
    <property type="entry name" value="HATPase_dom"/>
</dbReference>
<evidence type="ECO:0000256" key="3">
    <source>
        <dbReference type="ARBA" id="ARBA00022679"/>
    </source>
</evidence>
<dbReference type="SUPFAM" id="SSF55874">
    <property type="entry name" value="ATPase domain of HSP90 chaperone/DNA topoisomerase II/histidine kinase"/>
    <property type="match status" value="1"/>
</dbReference>
<dbReference type="STRING" id="890420.SAMN05216226_10949"/>
<organism evidence="8 9">
    <name type="scientific">Halovenus aranensis</name>
    <dbReference type="NCBI Taxonomy" id="890420"/>
    <lineage>
        <taxon>Archaea</taxon>
        <taxon>Methanobacteriati</taxon>
        <taxon>Methanobacteriota</taxon>
        <taxon>Stenosarchaea group</taxon>
        <taxon>Halobacteria</taxon>
        <taxon>Halobacteriales</taxon>
        <taxon>Haloarculaceae</taxon>
        <taxon>Halovenus</taxon>
    </lineage>
</organism>
<accession>A0A1G8WIN4</accession>
<evidence type="ECO:0000256" key="5">
    <source>
        <dbReference type="ARBA" id="ARBA00023012"/>
    </source>
</evidence>
<gene>
    <name evidence="8" type="ORF">SAMN05216226_10949</name>
</gene>
<dbReference type="EC" id="2.7.13.3" evidence="2"/>
<dbReference type="PROSITE" id="PS50109">
    <property type="entry name" value="HIS_KIN"/>
    <property type="match status" value="1"/>
</dbReference>
<dbReference type="InterPro" id="IPR036890">
    <property type="entry name" value="HATPase_C_sf"/>
</dbReference>
<dbReference type="InterPro" id="IPR005467">
    <property type="entry name" value="His_kinase_dom"/>
</dbReference>
<feature type="coiled-coil region" evidence="6">
    <location>
        <begin position="158"/>
        <end position="188"/>
    </location>
</feature>
<evidence type="ECO:0000313" key="9">
    <source>
        <dbReference type="Proteomes" id="UP000198856"/>
    </source>
</evidence>
<evidence type="ECO:0000256" key="2">
    <source>
        <dbReference type="ARBA" id="ARBA00012438"/>
    </source>
</evidence>
<dbReference type="InterPro" id="IPR050736">
    <property type="entry name" value="Sensor_HK_Regulatory"/>
</dbReference>
<dbReference type="CDD" id="cd00075">
    <property type="entry name" value="HATPase"/>
    <property type="match status" value="1"/>
</dbReference>
<evidence type="ECO:0000256" key="1">
    <source>
        <dbReference type="ARBA" id="ARBA00000085"/>
    </source>
</evidence>